<feature type="region of interest" description="Disordered" evidence="1">
    <location>
        <begin position="74"/>
        <end position="98"/>
    </location>
</feature>
<feature type="non-terminal residue" evidence="2">
    <location>
        <position position="98"/>
    </location>
</feature>
<organism evidence="2 3">
    <name type="scientific">Stylosanthes scabra</name>
    <dbReference type="NCBI Taxonomy" id="79078"/>
    <lineage>
        <taxon>Eukaryota</taxon>
        <taxon>Viridiplantae</taxon>
        <taxon>Streptophyta</taxon>
        <taxon>Embryophyta</taxon>
        <taxon>Tracheophyta</taxon>
        <taxon>Spermatophyta</taxon>
        <taxon>Magnoliopsida</taxon>
        <taxon>eudicotyledons</taxon>
        <taxon>Gunneridae</taxon>
        <taxon>Pentapetalae</taxon>
        <taxon>rosids</taxon>
        <taxon>fabids</taxon>
        <taxon>Fabales</taxon>
        <taxon>Fabaceae</taxon>
        <taxon>Papilionoideae</taxon>
        <taxon>50 kb inversion clade</taxon>
        <taxon>dalbergioids sensu lato</taxon>
        <taxon>Dalbergieae</taxon>
        <taxon>Pterocarpus clade</taxon>
        <taxon>Stylosanthes</taxon>
    </lineage>
</organism>
<gene>
    <name evidence="2" type="ORF">PIB30_099304</name>
</gene>
<evidence type="ECO:0000256" key="1">
    <source>
        <dbReference type="SAM" id="MobiDB-lite"/>
    </source>
</evidence>
<dbReference type="Proteomes" id="UP001341840">
    <property type="component" value="Unassembled WGS sequence"/>
</dbReference>
<protein>
    <submittedName>
        <fullName evidence="2">Uncharacterized protein</fullName>
    </submittedName>
</protein>
<sequence>MRHCFLRKDWDTTGIETIQLAEANRGRSDVLLSTCKAYDAKRAVLSEDEDGAAMNLSLPWRASDLVSRLGREKGIGYPLSRPARRPKTVPEKTQNGTQ</sequence>
<proteinExistence type="predicted"/>
<name>A0ABU6RX80_9FABA</name>
<reference evidence="2 3" key="1">
    <citation type="journal article" date="2023" name="Plants (Basel)">
        <title>Bridging the Gap: Combining Genomics and Transcriptomics Approaches to Understand Stylosanthes scabra, an Orphan Legume from the Brazilian Caatinga.</title>
        <authorList>
            <person name="Ferreira-Neto J.R.C."/>
            <person name="da Silva M.D."/>
            <person name="Binneck E."/>
            <person name="de Melo N.F."/>
            <person name="da Silva R.H."/>
            <person name="de Melo A.L.T.M."/>
            <person name="Pandolfi V."/>
            <person name="Bustamante F.O."/>
            <person name="Brasileiro-Vidal A.C."/>
            <person name="Benko-Iseppon A.M."/>
        </authorList>
    </citation>
    <scope>NUCLEOTIDE SEQUENCE [LARGE SCALE GENOMIC DNA]</scope>
    <source>
        <tissue evidence="2">Leaves</tissue>
    </source>
</reference>
<evidence type="ECO:0000313" key="3">
    <source>
        <dbReference type="Proteomes" id="UP001341840"/>
    </source>
</evidence>
<comment type="caution">
    <text evidence="2">The sequence shown here is derived from an EMBL/GenBank/DDBJ whole genome shotgun (WGS) entry which is preliminary data.</text>
</comment>
<keyword evidence="3" id="KW-1185">Reference proteome</keyword>
<dbReference type="EMBL" id="JASCZI010032846">
    <property type="protein sequence ID" value="MED6128579.1"/>
    <property type="molecule type" value="Genomic_DNA"/>
</dbReference>
<accession>A0ABU6RX80</accession>
<evidence type="ECO:0000313" key="2">
    <source>
        <dbReference type="EMBL" id="MED6128579.1"/>
    </source>
</evidence>